<dbReference type="InterPro" id="IPR021903">
    <property type="entry name" value="DUF3515"/>
</dbReference>
<dbReference type="Proteomes" id="UP001500943">
    <property type="component" value="Unassembled WGS sequence"/>
</dbReference>
<gene>
    <name evidence="2" type="ORF">GCM10009655_10520</name>
</gene>
<protein>
    <recommendedName>
        <fullName evidence="4">DUF3515 domain-containing protein</fullName>
    </recommendedName>
</protein>
<evidence type="ECO:0000313" key="3">
    <source>
        <dbReference type="Proteomes" id="UP001500943"/>
    </source>
</evidence>
<feature type="chain" id="PRO_5046570521" description="DUF3515 domain-containing protein" evidence="1">
    <location>
        <begin position="23"/>
        <end position="180"/>
    </location>
</feature>
<feature type="signal peptide" evidence="1">
    <location>
        <begin position="1"/>
        <end position="22"/>
    </location>
</feature>
<keyword evidence="1" id="KW-0732">Signal</keyword>
<dbReference type="EMBL" id="BAAAKW010000018">
    <property type="protein sequence ID" value="GAA1213162.1"/>
    <property type="molecule type" value="Genomic_DNA"/>
</dbReference>
<comment type="caution">
    <text evidence="2">The sequence shown here is derived from an EMBL/GenBank/DDBJ whole genome shotgun (WGS) entry which is preliminary data.</text>
</comment>
<keyword evidence="3" id="KW-1185">Reference proteome</keyword>
<evidence type="ECO:0000313" key="2">
    <source>
        <dbReference type="EMBL" id="GAA1213162.1"/>
    </source>
</evidence>
<evidence type="ECO:0000256" key="1">
    <source>
        <dbReference type="SAM" id="SignalP"/>
    </source>
</evidence>
<accession>A0ABP4G477</accession>
<dbReference type="RefSeq" id="WP_343923843.1">
    <property type="nucleotide sequence ID" value="NZ_BAAAKW010000018.1"/>
</dbReference>
<organism evidence="2 3">
    <name type="scientific">Rhodoglobus aureus</name>
    <dbReference type="NCBI Taxonomy" id="191497"/>
    <lineage>
        <taxon>Bacteria</taxon>
        <taxon>Bacillati</taxon>
        <taxon>Actinomycetota</taxon>
        <taxon>Actinomycetes</taxon>
        <taxon>Micrococcales</taxon>
        <taxon>Microbacteriaceae</taxon>
        <taxon>Rhodoglobus</taxon>
    </lineage>
</organism>
<dbReference type="PROSITE" id="PS51257">
    <property type="entry name" value="PROKAR_LIPOPROTEIN"/>
    <property type="match status" value="1"/>
</dbReference>
<dbReference type="Pfam" id="PF12028">
    <property type="entry name" value="DUF3515"/>
    <property type="match status" value="1"/>
</dbReference>
<name>A0ABP4G477_9MICO</name>
<sequence>MRSTTRTPVLAMLAVVPLLAMLAGCAPIVALEPADDAANPTCAEVIVRLPDTVAGLDMRETNAQGTGAWGEPANVLLRCGVAVPNPTASLACVTAPENGIDWLRDDSDAPNYVFTTYGRDPAVQIIIDSNGDPDVDGDEVSGFDALVELAGAVSQIVPERFCVALSDTTTPDEGSEADTE</sequence>
<reference evidence="3" key="1">
    <citation type="journal article" date="2019" name="Int. J. Syst. Evol. Microbiol.">
        <title>The Global Catalogue of Microorganisms (GCM) 10K type strain sequencing project: providing services to taxonomists for standard genome sequencing and annotation.</title>
        <authorList>
            <consortium name="The Broad Institute Genomics Platform"/>
            <consortium name="The Broad Institute Genome Sequencing Center for Infectious Disease"/>
            <person name="Wu L."/>
            <person name="Ma J."/>
        </authorList>
    </citation>
    <scope>NUCLEOTIDE SEQUENCE [LARGE SCALE GENOMIC DNA]</scope>
    <source>
        <strain evidence="3">JCM 12762</strain>
    </source>
</reference>
<proteinExistence type="predicted"/>
<evidence type="ECO:0008006" key="4">
    <source>
        <dbReference type="Google" id="ProtNLM"/>
    </source>
</evidence>